<dbReference type="Gene3D" id="3.30.420.10">
    <property type="entry name" value="Ribonuclease H-like superfamily/Ribonuclease H"/>
    <property type="match status" value="1"/>
</dbReference>
<organism evidence="2">
    <name type="scientific">Streptomyces sp. NBC_00119</name>
    <dbReference type="NCBI Taxonomy" id="2975659"/>
    <lineage>
        <taxon>Bacteria</taxon>
        <taxon>Bacillati</taxon>
        <taxon>Actinomycetota</taxon>
        <taxon>Actinomycetes</taxon>
        <taxon>Kitasatosporales</taxon>
        <taxon>Streptomycetaceae</taxon>
        <taxon>Streptomyces</taxon>
    </lineage>
</organism>
<gene>
    <name evidence="2" type="ORF">OHU69_11825</name>
</gene>
<dbReference type="GO" id="GO:0003676">
    <property type="term" value="F:nucleic acid binding"/>
    <property type="evidence" value="ECO:0007669"/>
    <property type="project" value="InterPro"/>
</dbReference>
<evidence type="ECO:0000313" key="2">
    <source>
        <dbReference type="EMBL" id="WTS11669.1"/>
    </source>
</evidence>
<proteinExistence type="predicted"/>
<protein>
    <submittedName>
        <fullName evidence="2">Integrase core domain-containing protein</fullName>
    </submittedName>
</protein>
<reference evidence="2" key="1">
    <citation type="submission" date="2022-10" db="EMBL/GenBank/DDBJ databases">
        <title>The complete genomes of actinobacterial strains from the NBC collection.</title>
        <authorList>
            <person name="Joergensen T.S."/>
            <person name="Alvarez Arevalo M."/>
            <person name="Sterndorff E.B."/>
            <person name="Faurdal D."/>
            <person name="Vuksanovic O."/>
            <person name="Mourched A.-S."/>
            <person name="Charusanti P."/>
            <person name="Shaw S."/>
            <person name="Blin K."/>
            <person name="Weber T."/>
        </authorList>
    </citation>
    <scope>NUCLEOTIDE SEQUENCE</scope>
    <source>
        <strain evidence="2">NBC_00119</strain>
    </source>
</reference>
<dbReference type="SUPFAM" id="SSF46689">
    <property type="entry name" value="Homeodomain-like"/>
    <property type="match status" value="1"/>
</dbReference>
<dbReference type="GO" id="GO:0015074">
    <property type="term" value="P:DNA integration"/>
    <property type="evidence" value="ECO:0007669"/>
    <property type="project" value="InterPro"/>
</dbReference>
<feature type="domain" description="Integrase catalytic" evidence="1">
    <location>
        <begin position="99"/>
        <end position="263"/>
    </location>
</feature>
<name>A0AAU1U170_9ACTN</name>
<dbReference type="Pfam" id="PF13683">
    <property type="entry name" value="rve_3"/>
    <property type="match status" value="1"/>
</dbReference>
<dbReference type="InterPro" id="IPR001584">
    <property type="entry name" value="Integrase_cat-core"/>
</dbReference>
<evidence type="ECO:0000259" key="1">
    <source>
        <dbReference type="PROSITE" id="PS50994"/>
    </source>
</evidence>
<accession>A0AAU1U170</accession>
<sequence length="291" mass="33348">MRLLVRPDTILRWHRDLVAHRHAAQSRPKRGGRPRTVDSIRALALRLAGENPSWGYRRLHGELLVLGLKVAASTVWEILKEAGIYPAPERASTTWADFLRSQADALLACDFFETVTLTGRRLCVFAAIEHANRRIRILGATAHPTASWVVQAAKNLVMDLEDAGCRPRYLIRDRDGKFPQLFDDVLKDAGIEVVLSGVRMPRMNSIMERWVQTCRRELLDRTLIWNQRHLLHALREFETFYNEHSPHQGLANARPLHSLPAPVEDTDRIAHLDIRRRERLGGTLHEYEHAA</sequence>
<dbReference type="InterPro" id="IPR036397">
    <property type="entry name" value="RNaseH_sf"/>
</dbReference>
<dbReference type="InterPro" id="IPR009057">
    <property type="entry name" value="Homeodomain-like_sf"/>
</dbReference>
<dbReference type="SUPFAM" id="SSF53098">
    <property type="entry name" value="Ribonuclease H-like"/>
    <property type="match status" value="1"/>
</dbReference>
<dbReference type="InterPro" id="IPR012337">
    <property type="entry name" value="RNaseH-like_sf"/>
</dbReference>
<dbReference type="EMBL" id="CP108195">
    <property type="protein sequence ID" value="WTS11669.1"/>
    <property type="molecule type" value="Genomic_DNA"/>
</dbReference>
<dbReference type="AlphaFoldDB" id="A0AAU1U170"/>
<dbReference type="PROSITE" id="PS50994">
    <property type="entry name" value="INTEGRASE"/>
    <property type="match status" value="1"/>
</dbReference>